<dbReference type="InterPro" id="IPR002410">
    <property type="entry name" value="Peptidase_S33"/>
</dbReference>
<evidence type="ECO:0000313" key="5">
    <source>
        <dbReference type="Proteomes" id="UP000660680"/>
    </source>
</evidence>
<dbReference type="SUPFAM" id="SSF53474">
    <property type="entry name" value="alpha/beta-Hydrolases"/>
    <property type="match status" value="1"/>
</dbReference>
<accession>A0A918LJM6</accession>
<dbReference type="AlphaFoldDB" id="A0A918LJM6"/>
<reference evidence="4" key="2">
    <citation type="submission" date="2020-09" db="EMBL/GenBank/DDBJ databases">
        <authorList>
            <person name="Sun Q."/>
            <person name="Ohkuma M."/>
        </authorList>
    </citation>
    <scope>NUCLEOTIDE SEQUENCE</scope>
    <source>
        <strain evidence="4">JCM 3276</strain>
    </source>
</reference>
<organism evidence="4 5">
    <name type="scientific">Actinokineospora fastidiosa</name>
    <dbReference type="NCBI Taxonomy" id="1816"/>
    <lineage>
        <taxon>Bacteria</taxon>
        <taxon>Bacillati</taxon>
        <taxon>Actinomycetota</taxon>
        <taxon>Actinomycetes</taxon>
        <taxon>Pseudonocardiales</taxon>
        <taxon>Pseudonocardiaceae</taxon>
        <taxon>Actinokineospora</taxon>
    </lineage>
</organism>
<name>A0A918LJM6_9PSEU</name>
<evidence type="ECO:0000313" key="4">
    <source>
        <dbReference type="EMBL" id="GGS56561.1"/>
    </source>
</evidence>
<keyword evidence="2 4" id="KW-0378">Hydrolase</keyword>
<reference evidence="4" key="1">
    <citation type="journal article" date="2014" name="Int. J. Syst. Evol. Microbiol.">
        <title>Complete genome sequence of Corynebacterium casei LMG S-19264T (=DSM 44701T), isolated from a smear-ripened cheese.</title>
        <authorList>
            <consortium name="US DOE Joint Genome Institute (JGI-PGF)"/>
            <person name="Walter F."/>
            <person name="Albersmeier A."/>
            <person name="Kalinowski J."/>
            <person name="Ruckert C."/>
        </authorList>
    </citation>
    <scope>NUCLEOTIDE SEQUENCE</scope>
    <source>
        <strain evidence="4">JCM 3276</strain>
    </source>
</reference>
<protein>
    <submittedName>
        <fullName evidence="4">Alpha/beta hydrolase</fullName>
    </submittedName>
</protein>
<evidence type="ECO:0000256" key="2">
    <source>
        <dbReference type="ARBA" id="ARBA00022801"/>
    </source>
</evidence>
<comment type="similarity">
    <text evidence="1">Belongs to the peptidase S33 family.</text>
</comment>
<dbReference type="Gene3D" id="3.40.50.1820">
    <property type="entry name" value="alpha/beta hydrolase"/>
    <property type="match status" value="1"/>
</dbReference>
<dbReference type="RefSeq" id="WP_189213917.1">
    <property type="nucleotide sequence ID" value="NZ_BMRB01000008.1"/>
</dbReference>
<dbReference type="GO" id="GO:0006508">
    <property type="term" value="P:proteolysis"/>
    <property type="evidence" value="ECO:0007669"/>
    <property type="project" value="InterPro"/>
</dbReference>
<comment type="caution">
    <text evidence="4">The sequence shown here is derived from an EMBL/GenBank/DDBJ whole genome shotgun (WGS) entry which is preliminary data.</text>
</comment>
<dbReference type="InterPro" id="IPR029058">
    <property type="entry name" value="AB_hydrolase_fold"/>
</dbReference>
<dbReference type="EMBL" id="BMRB01000008">
    <property type="protein sequence ID" value="GGS56561.1"/>
    <property type="molecule type" value="Genomic_DNA"/>
</dbReference>
<evidence type="ECO:0000256" key="1">
    <source>
        <dbReference type="ARBA" id="ARBA00010088"/>
    </source>
</evidence>
<gene>
    <name evidence="4" type="ORF">GCM10010171_59450</name>
</gene>
<dbReference type="PRINTS" id="PR00793">
    <property type="entry name" value="PROAMNOPTASE"/>
</dbReference>
<dbReference type="InterPro" id="IPR000073">
    <property type="entry name" value="AB_hydrolase_1"/>
</dbReference>
<keyword evidence="5" id="KW-1185">Reference proteome</keyword>
<feature type="domain" description="AB hydrolase-1" evidence="3">
    <location>
        <begin position="49"/>
        <end position="201"/>
    </location>
</feature>
<dbReference type="GO" id="GO:0004177">
    <property type="term" value="F:aminopeptidase activity"/>
    <property type="evidence" value="ECO:0007669"/>
    <property type="project" value="UniProtKB-EC"/>
</dbReference>
<proteinExistence type="inferred from homology"/>
<dbReference type="InterPro" id="IPR051601">
    <property type="entry name" value="Serine_prot/Carboxylest_S33"/>
</dbReference>
<dbReference type="Proteomes" id="UP000660680">
    <property type="component" value="Unassembled WGS sequence"/>
</dbReference>
<sequence length="422" mass="45917">MPLTYRRPDQVCVEHTFTAPLDHADPAGPAIEVFATEVVRSGNVGRDLPTLLYLQGGPGHAADRPSSGAAWLARALRDYRVVLLDQRGTGRSTPATRQSLEPFTSKEQAAYLRHFRADSIVRDAELVRGQLIGDRPWSLLGQSFGGFCALTYLSLAPDGLAEVMIAGGLPGLTTGPDEVYRAAYPRAVAHNERFFARYPGDRDIARAVAKHLADTDTRMPTGERLTPERFRMLGLCLGMAGSFDLVHHLLSQAFIPAGAGPALSDAFLRGVDGALSMAERPLYALLHESIYCQDGASGWSAHRVGQEFPEFGADVLFTAEMFYPWLFEQDPSLAPLRDCAHLLAATPWPPLYDLGRLSANTVPVAAVVYFDDLYVDRGQSLATAALVRELRPWVTNEFGHEGVGSRPGVFDRLRAMVAGEAG</sequence>
<dbReference type="Pfam" id="PF00561">
    <property type="entry name" value="Abhydrolase_1"/>
    <property type="match status" value="1"/>
</dbReference>
<evidence type="ECO:0000259" key="3">
    <source>
        <dbReference type="Pfam" id="PF00561"/>
    </source>
</evidence>
<dbReference type="PANTHER" id="PTHR43248">
    <property type="entry name" value="2-SUCCINYL-6-HYDROXY-2,4-CYCLOHEXADIENE-1-CARBOXYLATE SYNTHASE"/>
    <property type="match status" value="1"/>
</dbReference>
<dbReference type="PANTHER" id="PTHR43248:SF2">
    <property type="entry name" value="PROLYL AMINOPEPTIDASE"/>
    <property type="match status" value="1"/>
</dbReference>